<organism evidence="2 3">
    <name type="scientific">Microctonus hyperodae</name>
    <name type="common">Parasitoid wasp</name>
    <dbReference type="NCBI Taxonomy" id="165561"/>
    <lineage>
        <taxon>Eukaryota</taxon>
        <taxon>Metazoa</taxon>
        <taxon>Ecdysozoa</taxon>
        <taxon>Arthropoda</taxon>
        <taxon>Hexapoda</taxon>
        <taxon>Insecta</taxon>
        <taxon>Pterygota</taxon>
        <taxon>Neoptera</taxon>
        <taxon>Endopterygota</taxon>
        <taxon>Hymenoptera</taxon>
        <taxon>Apocrita</taxon>
        <taxon>Ichneumonoidea</taxon>
        <taxon>Braconidae</taxon>
        <taxon>Euphorinae</taxon>
        <taxon>Microctonus</taxon>
    </lineage>
</organism>
<name>A0AA39KM99_MICHY</name>
<evidence type="ECO:0000256" key="1">
    <source>
        <dbReference type="SAM" id="MobiDB-lite"/>
    </source>
</evidence>
<feature type="compositionally biased region" description="Acidic residues" evidence="1">
    <location>
        <begin position="25"/>
        <end position="41"/>
    </location>
</feature>
<sequence>MAQRSAEEVVRELRPDRDVVYFGGEDSENETDAIEDEESADSEMSISDFEHENIEQSEEEEEREESTTSNRRRRKFVYGRDEHKSCLQAPETRGRSPSVRMILPHVIGAAASSVTPLDSWSALFTSNIMETILKYTNAEIDRFAARFDDIDLRAAHRHVTIALNEVKAFIGVLYYLGVY</sequence>
<reference evidence="2" key="2">
    <citation type="submission" date="2023-03" db="EMBL/GenBank/DDBJ databases">
        <authorList>
            <person name="Inwood S.N."/>
            <person name="Skelly J.G."/>
            <person name="Guhlin J."/>
            <person name="Harrop T.W.R."/>
            <person name="Goldson S.G."/>
            <person name="Dearden P.K."/>
        </authorList>
    </citation>
    <scope>NUCLEOTIDE SEQUENCE</scope>
    <source>
        <strain evidence="2">Lincoln</strain>
        <tissue evidence="2">Whole body</tissue>
    </source>
</reference>
<accession>A0AA39KM99</accession>
<evidence type="ECO:0000313" key="3">
    <source>
        <dbReference type="Proteomes" id="UP001168972"/>
    </source>
</evidence>
<feature type="region of interest" description="Disordered" evidence="1">
    <location>
        <begin position="1"/>
        <end position="75"/>
    </location>
</feature>
<evidence type="ECO:0000313" key="2">
    <source>
        <dbReference type="EMBL" id="KAK0166572.1"/>
    </source>
</evidence>
<dbReference type="EMBL" id="JAQQBR010001832">
    <property type="protein sequence ID" value="KAK0166572.1"/>
    <property type="molecule type" value="Genomic_DNA"/>
</dbReference>
<keyword evidence="3" id="KW-1185">Reference proteome</keyword>
<feature type="compositionally biased region" description="Basic and acidic residues" evidence="1">
    <location>
        <begin position="1"/>
        <end position="19"/>
    </location>
</feature>
<dbReference type="Proteomes" id="UP001168972">
    <property type="component" value="Unassembled WGS sequence"/>
</dbReference>
<feature type="compositionally biased region" description="Acidic residues" evidence="1">
    <location>
        <begin position="55"/>
        <end position="64"/>
    </location>
</feature>
<dbReference type="AlphaFoldDB" id="A0AA39KM99"/>
<comment type="caution">
    <text evidence="2">The sequence shown here is derived from an EMBL/GenBank/DDBJ whole genome shotgun (WGS) entry which is preliminary data.</text>
</comment>
<reference evidence="2" key="1">
    <citation type="journal article" date="2023" name="bioRxiv">
        <title>Scaffold-level genome assemblies of two parasitoid biocontrol wasps reveal the parthenogenesis mechanism and an associated novel virus.</title>
        <authorList>
            <person name="Inwood S."/>
            <person name="Skelly J."/>
            <person name="Guhlin J."/>
            <person name="Harrop T."/>
            <person name="Goldson S."/>
            <person name="Dearden P."/>
        </authorList>
    </citation>
    <scope>NUCLEOTIDE SEQUENCE</scope>
    <source>
        <strain evidence="2">Lincoln</strain>
        <tissue evidence="2">Whole body</tissue>
    </source>
</reference>
<gene>
    <name evidence="2" type="ORF">PV327_004066</name>
</gene>
<protein>
    <submittedName>
        <fullName evidence="2">Uncharacterized protein</fullName>
    </submittedName>
</protein>
<proteinExistence type="predicted"/>